<protein>
    <submittedName>
        <fullName evidence="1">Uncharacterized protein</fullName>
    </submittedName>
</protein>
<organism evidence="1">
    <name type="scientific">Streptomyces anulatus</name>
    <name type="common">Streptomyces chrysomallus</name>
    <dbReference type="NCBI Taxonomy" id="1892"/>
    <lineage>
        <taxon>Bacteria</taxon>
        <taxon>Bacillati</taxon>
        <taxon>Actinomycetota</taxon>
        <taxon>Actinomycetes</taxon>
        <taxon>Kitasatosporales</taxon>
        <taxon>Streptomycetaceae</taxon>
        <taxon>Streptomyces</taxon>
    </lineage>
</organism>
<accession>A0A6G3SNK6</accession>
<dbReference type="AlphaFoldDB" id="A0A6G3SNK6"/>
<proteinExistence type="predicted"/>
<reference evidence="1" key="1">
    <citation type="submission" date="2020-01" db="EMBL/GenBank/DDBJ databases">
        <title>Insect and environment-associated Actinomycetes.</title>
        <authorList>
            <person name="Currrie C."/>
            <person name="Chevrette M."/>
            <person name="Carlson C."/>
            <person name="Stubbendieck R."/>
            <person name="Wendt-Pienkowski E."/>
        </authorList>
    </citation>
    <scope>NUCLEOTIDE SEQUENCE</scope>
    <source>
        <strain evidence="1">SID505</strain>
    </source>
</reference>
<name>A0A6G3SNK6_STRAQ</name>
<comment type="caution">
    <text evidence="1">The sequence shown here is derived from an EMBL/GenBank/DDBJ whole genome shotgun (WGS) entry which is preliminary data.</text>
</comment>
<gene>
    <name evidence="1" type="ORF">G3I43_08655</name>
</gene>
<dbReference type="RefSeq" id="WP_164257087.1">
    <property type="nucleotide sequence ID" value="NZ_JAAGMK010000229.1"/>
</dbReference>
<dbReference type="EMBL" id="JAAGMK010000229">
    <property type="protein sequence ID" value="NEB84245.1"/>
    <property type="molecule type" value="Genomic_DNA"/>
</dbReference>
<sequence length="45" mass="5316">MGWFGKFDFGDVGYSYTDHFWAGERREEIRSFVEPGLRSLRGPRC</sequence>
<evidence type="ECO:0000313" key="1">
    <source>
        <dbReference type="EMBL" id="NEB84245.1"/>
    </source>
</evidence>